<proteinExistence type="predicted"/>
<dbReference type="EMBL" id="CP116221">
    <property type="protein sequence ID" value="WCO03570.1"/>
    <property type="molecule type" value="Genomic_DNA"/>
</dbReference>
<reference evidence="2 3" key="1">
    <citation type="submission" date="2023-01" db="EMBL/GenBank/DDBJ databases">
        <title>Psychroserpens ponticola sp. nov., isolated from seawater.</title>
        <authorList>
            <person name="Kristyanto S."/>
            <person name="Jung J."/>
            <person name="Kim J.M."/>
            <person name="Jeon C.O."/>
        </authorList>
    </citation>
    <scope>NUCLEOTIDE SEQUENCE [LARGE SCALE GENOMIC DNA]</scope>
    <source>
        <strain evidence="2 3">MSW6</strain>
    </source>
</reference>
<name>A0ABY7S6P6_9FLAO</name>
<evidence type="ECO:0000313" key="3">
    <source>
        <dbReference type="Proteomes" id="UP001202717"/>
    </source>
</evidence>
<accession>A0ABY7S6P6</accession>
<organism evidence="2 3">
    <name type="scientific">Psychroserpens ponticola</name>
    <dbReference type="NCBI Taxonomy" id="2932268"/>
    <lineage>
        <taxon>Bacteria</taxon>
        <taxon>Pseudomonadati</taxon>
        <taxon>Bacteroidota</taxon>
        <taxon>Flavobacteriia</taxon>
        <taxon>Flavobacteriales</taxon>
        <taxon>Flavobacteriaceae</taxon>
        <taxon>Psychroserpens</taxon>
    </lineage>
</organism>
<keyword evidence="1" id="KW-0472">Membrane</keyword>
<dbReference type="InterPro" id="IPR045749">
    <property type="entry name" value="DUF6090"/>
</dbReference>
<dbReference type="Pfam" id="PF19578">
    <property type="entry name" value="DUF6090"/>
    <property type="match status" value="1"/>
</dbReference>
<dbReference type="Proteomes" id="UP001202717">
    <property type="component" value="Chromosome"/>
</dbReference>
<keyword evidence="3" id="KW-1185">Reference proteome</keyword>
<gene>
    <name evidence="2" type="ORF">MUN68_008685</name>
</gene>
<dbReference type="RefSeq" id="WP_249997398.1">
    <property type="nucleotide sequence ID" value="NZ_CP116221.1"/>
</dbReference>
<keyword evidence="1" id="KW-1133">Transmembrane helix</keyword>
<evidence type="ECO:0000256" key="1">
    <source>
        <dbReference type="SAM" id="Phobius"/>
    </source>
</evidence>
<protein>
    <submittedName>
        <fullName evidence="2">DUF6090 family protein</fullName>
    </submittedName>
</protein>
<feature type="transmembrane region" description="Helical" evidence="1">
    <location>
        <begin position="12"/>
        <end position="33"/>
    </location>
</feature>
<evidence type="ECO:0000313" key="2">
    <source>
        <dbReference type="EMBL" id="WCO03570.1"/>
    </source>
</evidence>
<sequence>MGKNKTTKYLKYAIGEIVLVVIGILIALGINNWSNEHTAKKELKEIYKQIQNDLIIDTTQIGRIVRIYEEKEERIQDILEKRIKPSFYDTISPLNYKDCKICVIDVATFSSFEINSKGYNLFNNNGVIKTITKDSLPDRIDEFYTSAMPRIQTQVQVVKNISLENIKDFQQYSWFVDWTEKRYNEDMLLYIFESETYRNQLASYKLFYKKNYIRILISYKEYAGYILGLIELEQK</sequence>
<keyword evidence="1" id="KW-0812">Transmembrane</keyword>